<evidence type="ECO:0000313" key="1">
    <source>
        <dbReference type="EMBL" id="HIU49039.1"/>
    </source>
</evidence>
<protein>
    <submittedName>
        <fullName evidence="1">Heparinase II/III family protein</fullName>
    </submittedName>
</protein>
<evidence type="ECO:0000313" key="2">
    <source>
        <dbReference type="Proteomes" id="UP000824111"/>
    </source>
</evidence>
<accession>A0A9D1S6G8</accession>
<dbReference type="Gene3D" id="2.70.98.70">
    <property type="match status" value="1"/>
</dbReference>
<name>A0A9D1S6G8_9FIRM</name>
<dbReference type="Gene3D" id="1.50.10.100">
    <property type="entry name" value="Chondroitin AC/alginate lyase"/>
    <property type="match status" value="1"/>
</dbReference>
<sequence>MLFAKYRDPKVIEKIKTDPFYAPFLEEVVFLYNDLCTTPLPALQYSKFMLFFRTGSRKEYERMFFQRRGRIDALFMRYLLYGREQDLRDLEDVIWAICDEYTWALPAHLTLEMTEDEKRTYIDLFAGETAQILAEVYTVLGEELSEQIRRRVEYEMERRIFSSFEDTQFFWEKAPMNWAAVCAGCVGMAFICMAPERFAGVRPRIFDAMDYFLSSYGDDGACQEGIGYWNYGFGYYVYFAQLLYEFDGTDLLHTEKVQKIVLFQQNAILRNDTVISFSDAGRTMRFQAGLTYFLKKLYPDTFQIPDMQYRSNMLQERGAYRFAAFTRLFFWTEPGYETGVMPNGMIYYGDAQWYVNKKKAYSFAAKGGHNDEPHNHNDLGSFIIATDAGQCLADIGCGEYTRDYFREKRYTYLCNASAGHSVPLIDGQEQLAGREHAAKVLEHGEQVFEISFEKGYGIDALTALRRRFELAEDGVIMRDSYQFDDGNAHQITERFIALIEPQETAAGVLVGDVLLVCKEKPAVNKIIIKDHNAEDLAVYQIDYAAGTEFEIQFQIRG</sequence>
<reference evidence="1" key="1">
    <citation type="submission" date="2020-10" db="EMBL/GenBank/DDBJ databases">
        <authorList>
            <person name="Gilroy R."/>
        </authorList>
    </citation>
    <scope>NUCLEOTIDE SEQUENCE</scope>
    <source>
        <strain evidence="1">ChiSjej4B22-9803</strain>
    </source>
</reference>
<proteinExistence type="predicted"/>
<gene>
    <name evidence="1" type="ORF">IAB04_06710</name>
</gene>
<comment type="caution">
    <text evidence="1">The sequence shown here is derived from an EMBL/GenBank/DDBJ whole genome shotgun (WGS) entry which is preliminary data.</text>
</comment>
<organism evidence="1 2">
    <name type="scientific">Candidatus Avimonoglobus intestinipullorum</name>
    <dbReference type="NCBI Taxonomy" id="2840699"/>
    <lineage>
        <taxon>Bacteria</taxon>
        <taxon>Bacillati</taxon>
        <taxon>Bacillota</taxon>
        <taxon>Clostridia</taxon>
        <taxon>Eubacteriales</taxon>
        <taxon>Candidatus Avimonoglobus</taxon>
    </lineage>
</organism>
<dbReference type="EMBL" id="DVND01000172">
    <property type="protein sequence ID" value="HIU49039.1"/>
    <property type="molecule type" value="Genomic_DNA"/>
</dbReference>
<dbReference type="SUPFAM" id="SSF48230">
    <property type="entry name" value="Chondroitin AC/alginate lyase"/>
    <property type="match status" value="1"/>
</dbReference>
<dbReference type="Proteomes" id="UP000824111">
    <property type="component" value="Unassembled WGS sequence"/>
</dbReference>
<reference evidence="1" key="2">
    <citation type="journal article" date="2021" name="PeerJ">
        <title>Extensive microbial diversity within the chicken gut microbiome revealed by metagenomics and culture.</title>
        <authorList>
            <person name="Gilroy R."/>
            <person name="Ravi A."/>
            <person name="Getino M."/>
            <person name="Pursley I."/>
            <person name="Horton D.L."/>
            <person name="Alikhan N.F."/>
            <person name="Baker D."/>
            <person name="Gharbi K."/>
            <person name="Hall N."/>
            <person name="Watson M."/>
            <person name="Adriaenssens E.M."/>
            <person name="Foster-Nyarko E."/>
            <person name="Jarju S."/>
            <person name="Secka A."/>
            <person name="Antonio M."/>
            <person name="Oren A."/>
            <person name="Chaudhuri R.R."/>
            <person name="La Ragione R."/>
            <person name="Hildebrand F."/>
            <person name="Pallen M.J."/>
        </authorList>
    </citation>
    <scope>NUCLEOTIDE SEQUENCE</scope>
    <source>
        <strain evidence="1">ChiSjej4B22-9803</strain>
    </source>
</reference>
<dbReference type="AlphaFoldDB" id="A0A9D1S6G8"/>
<dbReference type="InterPro" id="IPR008929">
    <property type="entry name" value="Chondroitin_lyas"/>
</dbReference>